<evidence type="ECO:0008006" key="3">
    <source>
        <dbReference type="Google" id="ProtNLM"/>
    </source>
</evidence>
<name>A0ABX5UB26_SPIME</name>
<sequence>MQLVVNGVNSLQELKEIKKLVVKNKWISWRLVFKKVNTSEFVKYNSPILTLFRQLNTKMLLQKLIYNYC</sequence>
<reference evidence="1 2" key="1">
    <citation type="submission" date="2018-05" db="EMBL/GenBank/DDBJ databases">
        <title>Compelete Genome Sequence of Spiroplasma melliferum.</title>
        <authorList>
            <person name="Davis R.E."/>
            <person name="Shao J.Y."/>
            <person name="Zhao Y."/>
            <person name="Gasparich G.E."/>
        </authorList>
    </citation>
    <scope>NUCLEOTIDE SEQUENCE [LARGE SCALE GENOMIC DNA]</scope>
    <source>
        <strain evidence="1 2">AS576</strain>
    </source>
</reference>
<gene>
    <name evidence="1" type="ORF">SRED_002189</name>
</gene>
<evidence type="ECO:0000313" key="1">
    <source>
        <dbReference type="EMBL" id="QCO23715.1"/>
    </source>
</evidence>
<organism evidence="1 2">
    <name type="scientific">Spiroplasma melliferum</name>
    <dbReference type="NCBI Taxonomy" id="2134"/>
    <lineage>
        <taxon>Bacteria</taxon>
        <taxon>Bacillati</taxon>
        <taxon>Mycoplasmatota</taxon>
        <taxon>Mollicutes</taxon>
        <taxon>Entomoplasmatales</taxon>
        <taxon>Spiroplasmataceae</taxon>
        <taxon>Spiroplasma</taxon>
    </lineage>
</organism>
<accession>A0ABX5UB26</accession>
<protein>
    <recommendedName>
        <fullName evidence="3">Spiroplasmavirus-related protein</fullName>
    </recommendedName>
</protein>
<dbReference type="EMBL" id="CP029202">
    <property type="protein sequence ID" value="QCO23715.1"/>
    <property type="molecule type" value="Genomic_DNA"/>
</dbReference>
<proteinExistence type="predicted"/>
<keyword evidence="2" id="KW-1185">Reference proteome</keyword>
<dbReference type="Proteomes" id="UP000298715">
    <property type="component" value="Chromosome"/>
</dbReference>
<evidence type="ECO:0000313" key="2">
    <source>
        <dbReference type="Proteomes" id="UP000298715"/>
    </source>
</evidence>